<evidence type="ECO:0008006" key="3">
    <source>
        <dbReference type="Google" id="ProtNLM"/>
    </source>
</evidence>
<evidence type="ECO:0000313" key="1">
    <source>
        <dbReference type="EMBL" id="TXE22166.1"/>
    </source>
</evidence>
<dbReference type="InterPro" id="IPR020288">
    <property type="entry name" value="Sheath_initiator"/>
</dbReference>
<reference evidence="1 2" key="1">
    <citation type="submission" date="2019-07" db="EMBL/GenBank/DDBJ databases">
        <title>Serratia strains were isolated from fresh produce.</title>
        <authorList>
            <person name="Cho G.-S."/>
            <person name="Stein M."/>
            <person name="Lee W."/>
            <person name="Suh S.H."/>
            <person name="Franz C.M.A.P."/>
        </authorList>
    </citation>
    <scope>NUCLEOTIDE SEQUENCE [LARGE SCALE GENOMIC DNA]</scope>
    <source>
        <strain evidence="1 2">S17</strain>
    </source>
</reference>
<proteinExistence type="predicted"/>
<organism evidence="1 2">
    <name type="scientific">Serratia ureilytica</name>
    <dbReference type="NCBI Taxonomy" id="300181"/>
    <lineage>
        <taxon>Bacteria</taxon>
        <taxon>Pseudomonadati</taxon>
        <taxon>Pseudomonadota</taxon>
        <taxon>Gammaproteobacteria</taxon>
        <taxon>Enterobacterales</taxon>
        <taxon>Yersiniaceae</taxon>
        <taxon>Serratia</taxon>
    </lineage>
</organism>
<comment type="caution">
    <text evidence="1">The sequence shown here is derived from an EMBL/GenBank/DDBJ whole genome shotgun (WGS) entry which is preliminary data.</text>
</comment>
<dbReference type="Pfam" id="PF10934">
    <property type="entry name" value="Sheath_initiator"/>
    <property type="match status" value="1"/>
</dbReference>
<sequence>MRYRREDNDGDYTFGQGDNTFLADSPETVRQAILTRLELWQGEWFLDTNEGTTYMQSVLGKQQSNVASLAIRDRISTTPGVRSILSFDSNFDSDRRRMTITATVDTVYGNITFTHPEA</sequence>
<dbReference type="EMBL" id="VOUP01000056">
    <property type="protein sequence ID" value="TXE22166.1"/>
    <property type="molecule type" value="Genomic_DNA"/>
</dbReference>
<evidence type="ECO:0000313" key="2">
    <source>
        <dbReference type="Proteomes" id="UP000321307"/>
    </source>
</evidence>
<gene>
    <name evidence="1" type="ORF">FOT63_25630</name>
</gene>
<dbReference type="Proteomes" id="UP000321307">
    <property type="component" value="Unassembled WGS sequence"/>
</dbReference>
<dbReference type="RefSeq" id="WP_147839283.1">
    <property type="nucleotide sequence ID" value="NZ_VOUP01000056.1"/>
</dbReference>
<protein>
    <recommendedName>
        <fullName evidence="3">Bacteriophage protein</fullName>
    </recommendedName>
</protein>
<accession>A0A9X9G0I3</accession>
<name>A0A9X9G0I3_9GAMM</name>
<dbReference type="AlphaFoldDB" id="A0A9X9G0I3"/>